<protein>
    <submittedName>
        <fullName evidence="1">Uncharacterized protein</fullName>
    </submittedName>
</protein>
<reference evidence="1" key="1">
    <citation type="submission" date="2016-02" db="EMBL/GenBank/DDBJ databases">
        <title>WGS assembly of Manihot esculenta.</title>
        <authorList>
            <person name="Bredeson J.V."/>
            <person name="Prochnik S.E."/>
            <person name="Lyons J.B."/>
            <person name="Schmutz J."/>
            <person name="Grimwood J."/>
            <person name="Vrebalov J."/>
            <person name="Bart R.S."/>
            <person name="Amuge T."/>
            <person name="Ferguson M.E."/>
            <person name="Green R."/>
            <person name="Putnam N."/>
            <person name="Stites J."/>
            <person name="Rounsley S."/>
            <person name="Rokhsar D.S."/>
        </authorList>
    </citation>
    <scope>NUCLEOTIDE SEQUENCE [LARGE SCALE GENOMIC DNA]</scope>
    <source>
        <tissue evidence="1">Leaf</tissue>
    </source>
</reference>
<accession>A0A2C9VJQ3</accession>
<name>A0A2C9VJQ3_MANES</name>
<proteinExistence type="predicted"/>
<gene>
    <name evidence="1" type="ORF">MANES_07G087300</name>
</gene>
<dbReference type="EMBL" id="CM004393">
    <property type="protein sequence ID" value="OAY45737.1"/>
    <property type="molecule type" value="Genomic_DNA"/>
</dbReference>
<dbReference type="AlphaFoldDB" id="A0A2C9VJQ3"/>
<organism evidence="1">
    <name type="scientific">Manihot esculenta</name>
    <name type="common">Cassava</name>
    <name type="synonym">Jatropha manihot</name>
    <dbReference type="NCBI Taxonomy" id="3983"/>
    <lineage>
        <taxon>Eukaryota</taxon>
        <taxon>Viridiplantae</taxon>
        <taxon>Streptophyta</taxon>
        <taxon>Embryophyta</taxon>
        <taxon>Tracheophyta</taxon>
        <taxon>Spermatophyta</taxon>
        <taxon>Magnoliopsida</taxon>
        <taxon>eudicotyledons</taxon>
        <taxon>Gunneridae</taxon>
        <taxon>Pentapetalae</taxon>
        <taxon>rosids</taxon>
        <taxon>fabids</taxon>
        <taxon>Malpighiales</taxon>
        <taxon>Euphorbiaceae</taxon>
        <taxon>Crotonoideae</taxon>
        <taxon>Manihoteae</taxon>
        <taxon>Manihot</taxon>
    </lineage>
</organism>
<sequence>MHEVMMSQHYHESLIGRGSRILGSMIRKCGWQHEENGVWHAVREP</sequence>
<evidence type="ECO:0000313" key="1">
    <source>
        <dbReference type="EMBL" id="OAY45737.1"/>
    </source>
</evidence>